<dbReference type="InterPro" id="IPR001173">
    <property type="entry name" value="Glyco_trans_2-like"/>
</dbReference>
<accession>A0A1G8VYB5</accession>
<feature type="domain" description="Galactosyltransferase C-terminal" evidence="3">
    <location>
        <begin position="168"/>
        <end position="231"/>
    </location>
</feature>
<dbReference type="PANTHER" id="PTHR43685">
    <property type="entry name" value="GLYCOSYLTRANSFERASE"/>
    <property type="match status" value="1"/>
</dbReference>
<evidence type="ECO:0000256" key="1">
    <source>
        <dbReference type="ARBA" id="ARBA00022679"/>
    </source>
</evidence>
<evidence type="ECO:0000313" key="5">
    <source>
        <dbReference type="Proteomes" id="UP000199580"/>
    </source>
</evidence>
<dbReference type="Pfam" id="PF00535">
    <property type="entry name" value="Glycos_transf_2"/>
    <property type="match status" value="1"/>
</dbReference>
<sequence>MGFHKCSLVASTYNWPQALELLLLSVLKQTHLPDEVIIADDGSAEDTKILIKKFQETFPVPLIHIWQEDDGNRKSVIMNKAIAQAKYDYIIEIDGDIIIAENFIEDHLRFAEKGQYLYGSRVTIKASFLSELWQKKQIRFNLFSNGISKRGRTLHFPFLTKFIKPISHRSSKFRGCNVSFWRADFIKINGYNENFKGWGMEDSEMIQRLHNIGILAKRLKFAGIAFHIYHKEQSKDRVPVNVEIEKETTEKKITFTEKGISQYL</sequence>
<dbReference type="AlphaFoldDB" id="A0A1G8VYB5"/>
<dbReference type="GO" id="GO:0016740">
    <property type="term" value="F:transferase activity"/>
    <property type="evidence" value="ECO:0007669"/>
    <property type="project" value="UniProtKB-KW"/>
</dbReference>
<feature type="domain" description="Glycosyltransferase 2-like" evidence="2">
    <location>
        <begin position="7"/>
        <end position="155"/>
    </location>
</feature>
<proteinExistence type="predicted"/>
<evidence type="ECO:0000259" key="2">
    <source>
        <dbReference type="Pfam" id="PF00535"/>
    </source>
</evidence>
<keyword evidence="5" id="KW-1185">Reference proteome</keyword>
<dbReference type="STRING" id="1128970.SAMN04487935_1542"/>
<dbReference type="InterPro" id="IPR027791">
    <property type="entry name" value="Galactosyl_T_C"/>
</dbReference>
<evidence type="ECO:0000313" key="4">
    <source>
        <dbReference type="EMBL" id="SDJ70220.1"/>
    </source>
</evidence>
<dbReference type="InterPro" id="IPR050834">
    <property type="entry name" value="Glycosyltransf_2"/>
</dbReference>
<name>A0A1G8VYB5_9FLAO</name>
<dbReference type="InterPro" id="IPR029044">
    <property type="entry name" value="Nucleotide-diphossugar_trans"/>
</dbReference>
<keyword evidence="1 4" id="KW-0808">Transferase</keyword>
<evidence type="ECO:0000259" key="3">
    <source>
        <dbReference type="Pfam" id="PF02709"/>
    </source>
</evidence>
<dbReference type="EMBL" id="FNEZ01000002">
    <property type="protein sequence ID" value="SDJ70220.1"/>
    <property type="molecule type" value="Genomic_DNA"/>
</dbReference>
<reference evidence="4 5" key="1">
    <citation type="submission" date="2016-10" db="EMBL/GenBank/DDBJ databases">
        <authorList>
            <person name="de Groot N.N."/>
        </authorList>
    </citation>
    <scope>NUCLEOTIDE SEQUENCE [LARGE SCALE GENOMIC DNA]</scope>
    <source>
        <strain evidence="4 5">CGMCC 1.10076</strain>
    </source>
</reference>
<gene>
    <name evidence="4" type="ORF">SAMN04487935_1542</name>
</gene>
<dbReference type="SUPFAM" id="SSF53448">
    <property type="entry name" value="Nucleotide-diphospho-sugar transferases"/>
    <property type="match status" value="1"/>
</dbReference>
<dbReference type="CDD" id="cd06420">
    <property type="entry name" value="GT2_Chondriotin_Pol_N"/>
    <property type="match status" value="1"/>
</dbReference>
<dbReference type="RefSeq" id="WP_091393437.1">
    <property type="nucleotide sequence ID" value="NZ_BKAI01000003.1"/>
</dbReference>
<dbReference type="Pfam" id="PF02709">
    <property type="entry name" value="Glyco_transf_7C"/>
    <property type="match status" value="1"/>
</dbReference>
<protein>
    <submittedName>
        <fullName evidence="4">Glycosyltransferase involved in cell wall bisynthesis</fullName>
    </submittedName>
</protein>
<dbReference type="OrthoDB" id="9801954at2"/>
<dbReference type="PANTHER" id="PTHR43685:SF3">
    <property type="entry name" value="SLR2126 PROTEIN"/>
    <property type="match status" value="1"/>
</dbReference>
<organism evidence="4 5">
    <name type="scientific">Flavobacterium noncentrifugens</name>
    <dbReference type="NCBI Taxonomy" id="1128970"/>
    <lineage>
        <taxon>Bacteria</taxon>
        <taxon>Pseudomonadati</taxon>
        <taxon>Bacteroidota</taxon>
        <taxon>Flavobacteriia</taxon>
        <taxon>Flavobacteriales</taxon>
        <taxon>Flavobacteriaceae</taxon>
        <taxon>Flavobacterium</taxon>
    </lineage>
</organism>
<dbReference type="Gene3D" id="3.90.550.10">
    <property type="entry name" value="Spore Coat Polysaccharide Biosynthesis Protein SpsA, Chain A"/>
    <property type="match status" value="1"/>
</dbReference>
<dbReference type="Proteomes" id="UP000199580">
    <property type="component" value="Unassembled WGS sequence"/>
</dbReference>